<dbReference type="EMBL" id="FQ790278">
    <property type="protein sequence ID" value="CCD45933.1"/>
    <property type="molecule type" value="Genomic_DNA"/>
</dbReference>
<name>G2XZP6_BOTF4</name>
<accession>G2XZP6</accession>
<reference evidence="2" key="1">
    <citation type="journal article" date="2011" name="PLoS Genet.">
        <title>Genomic analysis of the necrotrophic fungal pathogens Sclerotinia sclerotiorum and Botrytis cinerea.</title>
        <authorList>
            <person name="Amselem J."/>
            <person name="Cuomo C.A."/>
            <person name="van Kan J.A."/>
            <person name="Viaud M."/>
            <person name="Benito E.P."/>
            <person name="Couloux A."/>
            <person name="Coutinho P.M."/>
            <person name="de Vries R.P."/>
            <person name="Dyer P.S."/>
            <person name="Fillinger S."/>
            <person name="Fournier E."/>
            <person name="Gout L."/>
            <person name="Hahn M."/>
            <person name="Kohn L."/>
            <person name="Lapalu N."/>
            <person name="Plummer K.M."/>
            <person name="Pradier J.M."/>
            <person name="Quevillon E."/>
            <person name="Sharon A."/>
            <person name="Simon A."/>
            <person name="ten Have A."/>
            <person name="Tudzynski B."/>
            <person name="Tudzynski P."/>
            <person name="Wincker P."/>
            <person name="Andrew M."/>
            <person name="Anthouard V."/>
            <person name="Beever R.E."/>
            <person name="Beffa R."/>
            <person name="Benoit I."/>
            <person name="Bouzid O."/>
            <person name="Brault B."/>
            <person name="Chen Z."/>
            <person name="Choquer M."/>
            <person name="Collemare J."/>
            <person name="Cotton P."/>
            <person name="Danchin E.G."/>
            <person name="Da Silva C."/>
            <person name="Gautier A."/>
            <person name="Giraud C."/>
            <person name="Giraud T."/>
            <person name="Gonzalez C."/>
            <person name="Grossetete S."/>
            <person name="Guldener U."/>
            <person name="Henrissat B."/>
            <person name="Howlett B.J."/>
            <person name="Kodira C."/>
            <person name="Kretschmer M."/>
            <person name="Lappartient A."/>
            <person name="Leroch M."/>
            <person name="Levis C."/>
            <person name="Mauceli E."/>
            <person name="Neuveglise C."/>
            <person name="Oeser B."/>
            <person name="Pearson M."/>
            <person name="Poulain J."/>
            <person name="Poussereau N."/>
            <person name="Quesneville H."/>
            <person name="Rascle C."/>
            <person name="Schumacher J."/>
            <person name="Segurens B."/>
            <person name="Sexton A."/>
            <person name="Silva E."/>
            <person name="Sirven C."/>
            <person name="Soanes D.M."/>
            <person name="Talbot N.J."/>
            <person name="Templeton M."/>
            <person name="Yandava C."/>
            <person name="Yarden O."/>
            <person name="Zeng Q."/>
            <person name="Rollins J.A."/>
            <person name="Lebrun M.H."/>
            <person name="Dickman M."/>
        </authorList>
    </citation>
    <scope>NUCLEOTIDE SEQUENCE [LARGE SCALE GENOMIC DNA]</scope>
    <source>
        <strain evidence="2">T4</strain>
    </source>
</reference>
<dbReference type="InParanoid" id="G2XZP6"/>
<gene>
    <name evidence="1" type="ORF">BofuT4_P049510.1</name>
</gene>
<organism evidence="1 2">
    <name type="scientific">Botryotinia fuckeliana (strain T4)</name>
    <name type="common">Noble rot fungus</name>
    <name type="synonym">Botrytis cinerea</name>
    <dbReference type="NCBI Taxonomy" id="999810"/>
    <lineage>
        <taxon>Eukaryota</taxon>
        <taxon>Fungi</taxon>
        <taxon>Dikarya</taxon>
        <taxon>Ascomycota</taxon>
        <taxon>Pezizomycotina</taxon>
        <taxon>Leotiomycetes</taxon>
        <taxon>Helotiales</taxon>
        <taxon>Sclerotiniaceae</taxon>
        <taxon>Botrytis</taxon>
    </lineage>
</organism>
<evidence type="ECO:0000313" key="2">
    <source>
        <dbReference type="Proteomes" id="UP000008177"/>
    </source>
</evidence>
<sequence length="84" mass="9985">MFFLERGKIVCVLKHRYPWEIRGTYLKVAFDPSKQECLVSFDDGPCPRCEEIVCWKKQSMNDNMHLKKSLSTQVLRDNRAPRHE</sequence>
<dbReference type="Proteomes" id="UP000008177">
    <property type="component" value="Unplaced contigs"/>
</dbReference>
<evidence type="ECO:0000313" key="1">
    <source>
        <dbReference type="EMBL" id="CCD45933.1"/>
    </source>
</evidence>
<dbReference type="HOGENOM" id="CLU_2527174_0_0_1"/>
<proteinExistence type="predicted"/>
<protein>
    <submittedName>
        <fullName evidence="1">Uncharacterized protein</fullName>
    </submittedName>
</protein>
<dbReference type="AlphaFoldDB" id="G2XZP6"/>